<evidence type="ECO:0000313" key="1">
    <source>
        <dbReference type="EMBL" id="PDZ94522.1"/>
    </source>
</evidence>
<gene>
    <name evidence="1" type="ORF">CON36_33355</name>
</gene>
<evidence type="ECO:0000313" key="2">
    <source>
        <dbReference type="Proteomes" id="UP000219922"/>
    </source>
</evidence>
<dbReference type="Proteomes" id="UP000219922">
    <property type="component" value="Unassembled WGS sequence"/>
</dbReference>
<dbReference type="RefSeq" id="WP_098006936.1">
    <property type="nucleotide sequence ID" value="NZ_NUJB01000047.1"/>
</dbReference>
<proteinExistence type="predicted"/>
<accession>A0A9X6SSX5</accession>
<dbReference type="EMBL" id="NVMX01000173">
    <property type="protein sequence ID" value="PDZ94522.1"/>
    <property type="molecule type" value="Genomic_DNA"/>
</dbReference>
<comment type="caution">
    <text evidence="1">The sequence shown here is derived from an EMBL/GenBank/DDBJ whole genome shotgun (WGS) entry which is preliminary data.</text>
</comment>
<sequence length="139" mass="16640">MLVDEALVIIDHYEFETRDTWRGAQAGKMRGFKRYSDEQLIAIARDKINIMGAEWHQSVLDYEERTRLKARLNSYDVEWVNSPYYKHNPQKQLPADYEERVQHIQNRIAILDARLEKRKQSIGRVSRRKTTTQTQRKYA</sequence>
<organism evidence="1 2">
    <name type="scientific">Bacillus cereus</name>
    <dbReference type="NCBI Taxonomy" id="1396"/>
    <lineage>
        <taxon>Bacteria</taxon>
        <taxon>Bacillati</taxon>
        <taxon>Bacillota</taxon>
        <taxon>Bacilli</taxon>
        <taxon>Bacillales</taxon>
        <taxon>Bacillaceae</taxon>
        <taxon>Bacillus</taxon>
        <taxon>Bacillus cereus group</taxon>
    </lineage>
</organism>
<dbReference type="AlphaFoldDB" id="A0A9X6SSX5"/>
<name>A0A9X6SSX5_BACCE</name>
<reference evidence="1 2" key="1">
    <citation type="submission" date="2017-09" db="EMBL/GenBank/DDBJ databases">
        <title>Large-scale bioinformatics analysis of Bacillus genomes uncovers conserved roles of natural products in bacterial physiology.</title>
        <authorList>
            <consortium name="Agbiome Team Llc"/>
            <person name="Bleich R.M."/>
            <person name="Grubbs K.J."/>
            <person name="Santa Maria K.C."/>
            <person name="Allen S.E."/>
            <person name="Farag S."/>
            <person name="Shank E.A."/>
            <person name="Bowers A."/>
        </authorList>
    </citation>
    <scope>NUCLEOTIDE SEQUENCE [LARGE SCALE GENOMIC DNA]</scope>
    <source>
        <strain evidence="1 2">AFS092789</strain>
    </source>
</reference>
<protein>
    <submittedName>
        <fullName evidence="1">Uncharacterized protein</fullName>
    </submittedName>
</protein>